<feature type="compositionally biased region" description="Low complexity" evidence="1">
    <location>
        <begin position="189"/>
        <end position="200"/>
    </location>
</feature>
<evidence type="ECO:0000313" key="2">
    <source>
        <dbReference type="EMBL" id="GMT12691.1"/>
    </source>
</evidence>
<dbReference type="Proteomes" id="UP001432322">
    <property type="component" value="Unassembled WGS sequence"/>
</dbReference>
<keyword evidence="3" id="KW-1185">Reference proteome</keyword>
<protein>
    <submittedName>
        <fullName evidence="2">Uncharacterized protein</fullName>
    </submittedName>
</protein>
<feature type="compositionally biased region" description="Basic and acidic residues" evidence="1">
    <location>
        <begin position="173"/>
        <end position="184"/>
    </location>
</feature>
<feature type="region of interest" description="Disordered" evidence="1">
    <location>
        <begin position="171"/>
        <end position="225"/>
    </location>
</feature>
<feature type="region of interest" description="Disordered" evidence="1">
    <location>
        <begin position="460"/>
        <end position="526"/>
    </location>
</feature>
<name>A0AAV5UZI8_9BILA</name>
<dbReference type="EMBL" id="BTSY01000002">
    <property type="protein sequence ID" value="GMT12691.1"/>
    <property type="molecule type" value="Genomic_DNA"/>
</dbReference>
<gene>
    <name evidence="2" type="ORF">PFISCL1PPCAC_3988</name>
</gene>
<proteinExistence type="predicted"/>
<organism evidence="2 3">
    <name type="scientific">Pristionchus fissidentatus</name>
    <dbReference type="NCBI Taxonomy" id="1538716"/>
    <lineage>
        <taxon>Eukaryota</taxon>
        <taxon>Metazoa</taxon>
        <taxon>Ecdysozoa</taxon>
        <taxon>Nematoda</taxon>
        <taxon>Chromadorea</taxon>
        <taxon>Rhabditida</taxon>
        <taxon>Rhabditina</taxon>
        <taxon>Diplogasteromorpha</taxon>
        <taxon>Diplogasteroidea</taxon>
        <taxon>Neodiplogasteridae</taxon>
        <taxon>Pristionchus</taxon>
    </lineage>
</organism>
<evidence type="ECO:0000256" key="1">
    <source>
        <dbReference type="SAM" id="MobiDB-lite"/>
    </source>
</evidence>
<feature type="region of interest" description="Disordered" evidence="1">
    <location>
        <begin position="1"/>
        <end position="23"/>
    </location>
</feature>
<evidence type="ECO:0000313" key="3">
    <source>
        <dbReference type="Proteomes" id="UP001432322"/>
    </source>
</evidence>
<feature type="compositionally biased region" description="Basic and acidic residues" evidence="1">
    <location>
        <begin position="201"/>
        <end position="210"/>
    </location>
</feature>
<feature type="non-terminal residue" evidence="2">
    <location>
        <position position="1"/>
    </location>
</feature>
<comment type="caution">
    <text evidence="2">The sequence shown here is derived from an EMBL/GenBank/DDBJ whole genome shotgun (WGS) entry which is preliminary data.</text>
</comment>
<dbReference type="AlphaFoldDB" id="A0AAV5UZI8"/>
<sequence length="540" mass="58487">ASIPSASGLHGERGARTHGDEMNETDVEYLERPSEQGGFAEIRDHQGNTYMVSLDDLAAVGVDINRQLEISEEQMNTLLSMVTPMDDNLPAGHSGTLGKQEEYDEGGGSDQLTISILLDGSIKLVAAGGHESYFSPSQLAEINIDTQNLTDDDIKRIVQLVGAATGEAGYDDVVEKPEKRRKLEGTGPSSSSATIASTSTAERRERETTTRRMHSGMSGGNNRVFESIHNSSASTSSASVQQQPVQGMVRGVSGNRRLSIHNGLIGESVKIQNAKGKIVSAVVRYSRPGMGYKVQTADGKFEWIPPERIIDRAPRISDHRDYDHKSYTSEAPPPPPSMLTATLSTSTGGPLMLSRRVFPPLSSSSSAMQQSAARVGVGRHMSGGSNHHHATPLLQQPTNFCCPVCDRKVYQKEPAYIVIRLPACDACTREKILIVDDETTARGDTISCQQQQHPVRLVTRSIATDTDDLSTPRVEEKNEEIPSTTSPEEPDLENGKGATMERSVEEGEGGGTKEGRLAKEEEEEKIIPEIMLSTINAVKP</sequence>
<reference evidence="2" key="1">
    <citation type="submission" date="2023-10" db="EMBL/GenBank/DDBJ databases">
        <title>Genome assembly of Pristionchus species.</title>
        <authorList>
            <person name="Yoshida K."/>
            <person name="Sommer R.J."/>
        </authorList>
    </citation>
    <scope>NUCLEOTIDE SEQUENCE</scope>
    <source>
        <strain evidence="2">RS5133</strain>
    </source>
</reference>
<feature type="compositionally biased region" description="Basic and acidic residues" evidence="1">
    <location>
        <begin position="10"/>
        <end position="21"/>
    </location>
</feature>
<accession>A0AAV5UZI8</accession>